<name>A0ABY8TKH0_TETOB</name>
<sequence>MEKQQLARDMAGYEFSSRLFGQLRKHSKSAEELAALHAQTAELLRKAVSSSQAAKKQKTARAAGQQDPAIAAVRSGITGAKPKKGNITAVPQLVQFVDPFIVSDEAAAADAAQEQSVRLKEAWRLCWTDIIGVLPRLAAEPAPPQESEEGPEATEQSDPHRNRSRQQKLAMDSWVEKNLYCEANYV</sequence>
<dbReference type="EMBL" id="CP126208">
    <property type="protein sequence ID" value="WIA09535.1"/>
    <property type="molecule type" value="Genomic_DNA"/>
</dbReference>
<evidence type="ECO:0000313" key="2">
    <source>
        <dbReference type="EMBL" id="WIA09535.1"/>
    </source>
</evidence>
<feature type="region of interest" description="Disordered" evidence="1">
    <location>
        <begin position="140"/>
        <end position="169"/>
    </location>
</feature>
<protein>
    <submittedName>
        <fullName evidence="2">Uncharacterized protein</fullName>
    </submittedName>
</protein>
<reference evidence="2 3" key="1">
    <citation type="submission" date="2023-05" db="EMBL/GenBank/DDBJ databases">
        <title>A 100% complete, gapless, phased diploid assembly of the Scenedesmus obliquus UTEX 3031 genome.</title>
        <authorList>
            <person name="Biondi T.C."/>
            <person name="Hanschen E.R."/>
            <person name="Kwon T."/>
            <person name="Eng W."/>
            <person name="Kruse C.P.S."/>
            <person name="Koehler S.I."/>
            <person name="Kunde Y."/>
            <person name="Gleasner C.D."/>
            <person name="You Mak K.T."/>
            <person name="Polle J."/>
            <person name="Hovde B.T."/>
            <person name="Starkenburg S.R."/>
        </authorList>
    </citation>
    <scope>NUCLEOTIDE SEQUENCE [LARGE SCALE GENOMIC DNA]</scope>
    <source>
        <strain evidence="2 3">DOE0152z</strain>
    </source>
</reference>
<gene>
    <name evidence="2" type="ORF">OEZ85_008930</name>
</gene>
<evidence type="ECO:0000313" key="3">
    <source>
        <dbReference type="Proteomes" id="UP001244341"/>
    </source>
</evidence>
<keyword evidence="3" id="KW-1185">Reference proteome</keyword>
<proteinExistence type="predicted"/>
<dbReference type="Proteomes" id="UP001244341">
    <property type="component" value="Chromosome 1b"/>
</dbReference>
<organism evidence="2 3">
    <name type="scientific">Tetradesmus obliquus</name>
    <name type="common">Green alga</name>
    <name type="synonym">Acutodesmus obliquus</name>
    <dbReference type="NCBI Taxonomy" id="3088"/>
    <lineage>
        <taxon>Eukaryota</taxon>
        <taxon>Viridiplantae</taxon>
        <taxon>Chlorophyta</taxon>
        <taxon>core chlorophytes</taxon>
        <taxon>Chlorophyceae</taxon>
        <taxon>CS clade</taxon>
        <taxon>Sphaeropleales</taxon>
        <taxon>Scenedesmaceae</taxon>
        <taxon>Tetradesmus</taxon>
    </lineage>
</organism>
<evidence type="ECO:0000256" key="1">
    <source>
        <dbReference type="SAM" id="MobiDB-lite"/>
    </source>
</evidence>
<accession>A0ABY8TKH0</accession>